<dbReference type="InterPro" id="IPR000160">
    <property type="entry name" value="GGDEF_dom"/>
</dbReference>
<proteinExistence type="predicted"/>
<dbReference type="InterPro" id="IPR003018">
    <property type="entry name" value="GAF"/>
</dbReference>
<dbReference type="SMART" id="SM00065">
    <property type="entry name" value="GAF"/>
    <property type="match status" value="1"/>
</dbReference>
<dbReference type="RefSeq" id="WP_139616227.1">
    <property type="nucleotide sequence ID" value="NZ_CP040763.1"/>
</dbReference>
<dbReference type="NCBIfam" id="TIGR00254">
    <property type="entry name" value="GGDEF"/>
    <property type="match status" value="1"/>
</dbReference>
<dbReference type="InterPro" id="IPR050469">
    <property type="entry name" value="Diguanylate_Cyclase"/>
</dbReference>
<keyword evidence="4" id="KW-0614">Plasmid</keyword>
<feature type="domain" description="GGDEF" evidence="3">
    <location>
        <begin position="192"/>
        <end position="323"/>
    </location>
</feature>
<dbReference type="CDD" id="cd01949">
    <property type="entry name" value="GGDEF"/>
    <property type="match status" value="1"/>
</dbReference>
<dbReference type="EC" id="2.7.7.65" evidence="1"/>
<dbReference type="InterPro" id="IPR029016">
    <property type="entry name" value="GAF-like_dom_sf"/>
</dbReference>
<dbReference type="EMBL" id="CP040763">
    <property type="protein sequence ID" value="QDA36501.1"/>
    <property type="molecule type" value="Genomic_DNA"/>
</dbReference>
<dbReference type="InterPro" id="IPR043128">
    <property type="entry name" value="Rev_trsase/Diguanyl_cyclase"/>
</dbReference>
<dbReference type="GO" id="GO:0052621">
    <property type="term" value="F:diguanylate cyclase activity"/>
    <property type="evidence" value="ECO:0007669"/>
    <property type="project" value="UniProtKB-EC"/>
</dbReference>
<organism evidence="4 5">
    <name type="scientific">Paracoccus liaowanqingii</name>
    <dbReference type="NCBI Taxonomy" id="2560053"/>
    <lineage>
        <taxon>Bacteria</taxon>
        <taxon>Pseudomonadati</taxon>
        <taxon>Pseudomonadota</taxon>
        <taxon>Alphaproteobacteria</taxon>
        <taxon>Rhodobacterales</taxon>
        <taxon>Paracoccaceae</taxon>
        <taxon>Paracoccus</taxon>
    </lineage>
</organism>
<reference evidence="5" key="1">
    <citation type="submission" date="2019-05" db="EMBL/GenBank/DDBJ databases">
        <title>Tamlana fucoidanivorans sp. nov., isolated from the surface of algae collected from Fujian province in China.</title>
        <authorList>
            <person name="Li J."/>
        </authorList>
    </citation>
    <scope>NUCLEOTIDE SEQUENCE [LARGE SCALE GENOMIC DNA]</scope>
    <source>
        <strain evidence="5">2251</strain>
        <plasmid evidence="5">unnamed4</plasmid>
    </source>
</reference>
<dbReference type="SMART" id="SM00267">
    <property type="entry name" value="GGDEF"/>
    <property type="match status" value="1"/>
</dbReference>
<geneLocation type="plasmid" evidence="4 5">
    <name>unnamed4</name>
</geneLocation>
<dbReference type="SUPFAM" id="SSF55781">
    <property type="entry name" value="GAF domain-like"/>
    <property type="match status" value="1"/>
</dbReference>
<accession>A0A4Y5SSP0</accession>
<evidence type="ECO:0000313" key="5">
    <source>
        <dbReference type="Proteomes" id="UP000296374"/>
    </source>
</evidence>
<dbReference type="Pfam" id="PF01590">
    <property type="entry name" value="GAF"/>
    <property type="match status" value="1"/>
</dbReference>
<dbReference type="SUPFAM" id="SSF55073">
    <property type="entry name" value="Nucleotide cyclase"/>
    <property type="match status" value="1"/>
</dbReference>
<dbReference type="Gene3D" id="3.30.450.40">
    <property type="match status" value="1"/>
</dbReference>
<dbReference type="Proteomes" id="UP000296374">
    <property type="component" value="Plasmid unnamed4"/>
</dbReference>
<comment type="catalytic activity">
    <reaction evidence="2">
        <text>2 GTP = 3',3'-c-di-GMP + 2 diphosphate</text>
        <dbReference type="Rhea" id="RHEA:24898"/>
        <dbReference type="ChEBI" id="CHEBI:33019"/>
        <dbReference type="ChEBI" id="CHEBI:37565"/>
        <dbReference type="ChEBI" id="CHEBI:58805"/>
        <dbReference type="EC" id="2.7.7.65"/>
    </reaction>
</comment>
<dbReference type="AlphaFoldDB" id="A0A4Y5SSP0"/>
<evidence type="ECO:0000259" key="3">
    <source>
        <dbReference type="PROSITE" id="PS50887"/>
    </source>
</evidence>
<dbReference type="InterPro" id="IPR029787">
    <property type="entry name" value="Nucleotide_cyclase"/>
</dbReference>
<dbReference type="KEGG" id="plia:E4191_20610"/>
<evidence type="ECO:0000256" key="1">
    <source>
        <dbReference type="ARBA" id="ARBA00012528"/>
    </source>
</evidence>
<sequence length="328" mass="36194">MTNTFRFKADDEPGRLAALRRYGILDSAPEEDFDDIVALVKSIFSIQYAAVTLVDADRQWIKAAAGLEPQQCAREDSFCTYTIRSSEPLSVNSTSTDPRFMHNPFVTGEAHIRCYLGAPLMTPDGYNIGALCVFGTEPRAFTDSDKEILINFARVVVSQIELRQAANRDSLTGAMTRRNFENQMDDILSANLPASLILLDIDHFKTVNDTFGHPAGDLALKEVVNCLMKCIRRGDCIGRLGGEEFGILLPQATGDTAMIMADRLRTTVMAKRLAALDHRSITISLGVAERGGREPAEDWVKRADLALYQAKETGRNKAVQMSRQVASV</sequence>
<dbReference type="PANTHER" id="PTHR45138">
    <property type="entry name" value="REGULATORY COMPONENTS OF SENSORY TRANSDUCTION SYSTEM"/>
    <property type="match status" value="1"/>
</dbReference>
<protein>
    <recommendedName>
        <fullName evidence="1">diguanylate cyclase</fullName>
        <ecNumber evidence="1">2.7.7.65</ecNumber>
    </recommendedName>
</protein>
<dbReference type="PROSITE" id="PS50887">
    <property type="entry name" value="GGDEF"/>
    <property type="match status" value="1"/>
</dbReference>
<gene>
    <name evidence="4" type="ORF">E4191_20610</name>
</gene>
<evidence type="ECO:0000313" key="4">
    <source>
        <dbReference type="EMBL" id="QDA36501.1"/>
    </source>
</evidence>
<dbReference type="FunFam" id="3.30.70.270:FF:000001">
    <property type="entry name" value="Diguanylate cyclase domain protein"/>
    <property type="match status" value="1"/>
</dbReference>
<dbReference type="PANTHER" id="PTHR45138:SF9">
    <property type="entry name" value="DIGUANYLATE CYCLASE DGCM-RELATED"/>
    <property type="match status" value="1"/>
</dbReference>
<dbReference type="Gene3D" id="3.30.70.270">
    <property type="match status" value="1"/>
</dbReference>
<name>A0A4Y5SSP0_9RHOB</name>
<evidence type="ECO:0000256" key="2">
    <source>
        <dbReference type="ARBA" id="ARBA00034247"/>
    </source>
</evidence>
<dbReference type="Pfam" id="PF00990">
    <property type="entry name" value="GGDEF"/>
    <property type="match status" value="1"/>
</dbReference>